<dbReference type="CDD" id="cd07721">
    <property type="entry name" value="yflN-like_MBL-fold"/>
    <property type="match status" value="1"/>
</dbReference>
<comment type="caution">
    <text evidence="2">The sequence shown here is derived from an EMBL/GenBank/DDBJ whole genome shotgun (WGS) entry which is preliminary data.</text>
</comment>
<dbReference type="EMBL" id="JAEINH010000003">
    <property type="protein sequence ID" value="MBI9114421.1"/>
    <property type="molecule type" value="Genomic_DNA"/>
</dbReference>
<evidence type="ECO:0000259" key="1">
    <source>
        <dbReference type="SMART" id="SM00849"/>
    </source>
</evidence>
<name>A0A934I548_9MICO</name>
<dbReference type="Gene3D" id="3.60.15.10">
    <property type="entry name" value="Ribonuclease Z/Hydroxyacylglutathione hydrolase-like"/>
    <property type="match status" value="1"/>
</dbReference>
<sequence>MLQLGVADGIHRIDHAYVSCYLVEGEGRSLTLVDAGLPGAWPQLGHALRRLGRTPDDLEAVVLTHGHFDHVGVAERLRTTYGVPVWTHDRERYLAAHPYRYAHEDARSIYPVRHPSSIRVLGSMARAGALRVRGVRSTSAMTPGEALDVPGRPHVVFTPGHTHGHCALHLPDRDVLLTGDCLVTFDPYTGDDGPRVVAGAATADTPLALRSLDAVAATRARVLLPGHGDPWRDGAEAAVDAARRAAR</sequence>
<dbReference type="Proteomes" id="UP000602087">
    <property type="component" value="Unassembled WGS sequence"/>
</dbReference>
<dbReference type="PANTHER" id="PTHR42951:SF14">
    <property type="entry name" value="METALLO-BETA-LACTAMASE SUPERFAMILY PROTEIN"/>
    <property type="match status" value="1"/>
</dbReference>
<gene>
    <name evidence="2" type="ORF">JAV76_05260</name>
</gene>
<evidence type="ECO:0000313" key="3">
    <source>
        <dbReference type="Proteomes" id="UP000602087"/>
    </source>
</evidence>
<dbReference type="Pfam" id="PF00753">
    <property type="entry name" value="Lactamase_B"/>
    <property type="match status" value="1"/>
</dbReference>
<dbReference type="SMART" id="SM00849">
    <property type="entry name" value="Lactamase_B"/>
    <property type="match status" value="1"/>
</dbReference>
<reference evidence="2" key="1">
    <citation type="submission" date="2020-12" db="EMBL/GenBank/DDBJ databases">
        <title>Sanguibacter suaedae sp. nov., isolated from Suaeda aralocaspica.</title>
        <authorList>
            <person name="Ma Q."/>
        </authorList>
    </citation>
    <scope>NUCLEOTIDE SEQUENCE</scope>
    <source>
        <strain evidence="2">YZGR15</strain>
    </source>
</reference>
<protein>
    <submittedName>
        <fullName evidence="2">MBL fold metallo-hydrolase</fullName>
    </submittedName>
</protein>
<organism evidence="2 3">
    <name type="scientific">Sanguibacter suaedae</name>
    <dbReference type="NCBI Taxonomy" id="2795737"/>
    <lineage>
        <taxon>Bacteria</taxon>
        <taxon>Bacillati</taxon>
        <taxon>Actinomycetota</taxon>
        <taxon>Actinomycetes</taxon>
        <taxon>Micrococcales</taxon>
        <taxon>Sanguibacteraceae</taxon>
        <taxon>Sanguibacter</taxon>
    </lineage>
</organism>
<accession>A0A934I548</accession>
<proteinExistence type="predicted"/>
<keyword evidence="3" id="KW-1185">Reference proteome</keyword>
<dbReference type="SUPFAM" id="SSF56281">
    <property type="entry name" value="Metallo-hydrolase/oxidoreductase"/>
    <property type="match status" value="1"/>
</dbReference>
<dbReference type="PANTHER" id="PTHR42951">
    <property type="entry name" value="METALLO-BETA-LACTAMASE DOMAIN-CONTAINING"/>
    <property type="match status" value="1"/>
</dbReference>
<evidence type="ECO:0000313" key="2">
    <source>
        <dbReference type="EMBL" id="MBI9114421.1"/>
    </source>
</evidence>
<dbReference type="AlphaFoldDB" id="A0A934I548"/>
<dbReference type="InterPro" id="IPR001279">
    <property type="entry name" value="Metallo-B-lactamas"/>
</dbReference>
<feature type="domain" description="Metallo-beta-lactamase" evidence="1">
    <location>
        <begin position="17"/>
        <end position="227"/>
    </location>
</feature>
<dbReference type="InterPro" id="IPR050855">
    <property type="entry name" value="NDM-1-like"/>
</dbReference>
<dbReference type="RefSeq" id="WP_198732969.1">
    <property type="nucleotide sequence ID" value="NZ_JAEINH010000003.1"/>
</dbReference>
<dbReference type="InterPro" id="IPR036866">
    <property type="entry name" value="RibonucZ/Hydroxyglut_hydro"/>
</dbReference>